<evidence type="ECO:0000313" key="1">
    <source>
        <dbReference type="EMBL" id="KSU86873.1"/>
    </source>
</evidence>
<accession>A0A0V8JIT1</accession>
<name>A0A0V8JIT1_9BACI</name>
<organism evidence="1 2">
    <name type="scientific">Priestia veravalensis</name>
    <dbReference type="NCBI Taxonomy" id="1414648"/>
    <lineage>
        <taxon>Bacteria</taxon>
        <taxon>Bacillati</taxon>
        <taxon>Bacillota</taxon>
        <taxon>Bacilli</taxon>
        <taxon>Bacillales</taxon>
        <taxon>Bacillaceae</taxon>
        <taxon>Priestia</taxon>
    </lineage>
</organism>
<dbReference type="RefSeq" id="WP_025909080.1">
    <property type="nucleotide sequence ID" value="NZ_KQ758677.1"/>
</dbReference>
<keyword evidence="2" id="KW-1185">Reference proteome</keyword>
<dbReference type="GeneID" id="93680680"/>
<evidence type="ECO:0008006" key="3">
    <source>
        <dbReference type="Google" id="ProtNLM"/>
    </source>
</evidence>
<sequence>MSEKKKKKAMYEVGENETIADCLDRMKKDGYMPVRRIEKPIFEETVKNGVKEHVPVKQQIIFEGKSL</sequence>
<dbReference type="AlphaFoldDB" id="A0A0V8JIT1"/>
<dbReference type="Pfam" id="PF14044">
    <property type="entry name" value="NETI"/>
    <property type="match status" value="1"/>
</dbReference>
<protein>
    <recommendedName>
        <fullName evidence="3">NETI motif-containing protein</fullName>
    </recommendedName>
</protein>
<comment type="caution">
    <text evidence="1">The sequence shown here is derived from an EMBL/GenBank/DDBJ whole genome shotgun (WGS) entry which is preliminary data.</text>
</comment>
<dbReference type="EMBL" id="LNQP01000062">
    <property type="protein sequence ID" value="KSU86873.1"/>
    <property type="molecule type" value="Genomic_DNA"/>
</dbReference>
<evidence type="ECO:0000313" key="2">
    <source>
        <dbReference type="Proteomes" id="UP000053681"/>
    </source>
</evidence>
<gene>
    <name evidence="1" type="ORF">AS180_16285</name>
</gene>
<proteinExistence type="predicted"/>
<dbReference type="InterPro" id="IPR025930">
    <property type="entry name" value="NETI"/>
</dbReference>
<dbReference type="Proteomes" id="UP000053681">
    <property type="component" value="Unassembled WGS sequence"/>
</dbReference>
<reference evidence="1 2" key="1">
    <citation type="submission" date="2015-11" db="EMBL/GenBank/DDBJ databases">
        <title>Bacillus caseinolyticus sp nov.</title>
        <authorList>
            <person name="Dastager S.G."/>
            <person name="Mawlankar R."/>
        </authorList>
    </citation>
    <scope>NUCLEOTIDE SEQUENCE [LARGE SCALE GENOMIC DNA]</scope>
    <source>
        <strain evidence="1 2">SGD-V-76</strain>
    </source>
</reference>